<gene>
    <name evidence="2" type="ORF">HUG12_09065</name>
</gene>
<sequence length="72" mass="7485">MVALVGATALAGCSRSGTPNRQAITLGDDGQQNDVGEDDVQGIRQGETVRAFVGSYHGDTSCWTRTARNSTG</sequence>
<feature type="region of interest" description="Disordered" evidence="1">
    <location>
        <begin position="12"/>
        <end position="36"/>
    </location>
</feature>
<dbReference type="EMBL" id="CP058579">
    <property type="protein sequence ID" value="QLG61868.1"/>
    <property type="molecule type" value="Genomic_DNA"/>
</dbReference>
<evidence type="ECO:0000256" key="1">
    <source>
        <dbReference type="SAM" id="MobiDB-lite"/>
    </source>
</evidence>
<proteinExistence type="predicted"/>
<evidence type="ECO:0000313" key="3">
    <source>
        <dbReference type="Proteomes" id="UP000509626"/>
    </source>
</evidence>
<dbReference type="KEGG" id="halu:HUG12_09065"/>
<protein>
    <submittedName>
        <fullName evidence="2">Uncharacterized protein</fullName>
    </submittedName>
</protein>
<organism evidence="2 3">
    <name type="scientific">Halorarum salinum</name>
    <dbReference type="NCBI Taxonomy" id="2743089"/>
    <lineage>
        <taxon>Archaea</taxon>
        <taxon>Methanobacteriati</taxon>
        <taxon>Methanobacteriota</taxon>
        <taxon>Stenosarchaea group</taxon>
        <taxon>Halobacteria</taxon>
        <taxon>Halobacteriales</taxon>
        <taxon>Haloferacaceae</taxon>
        <taxon>Halorarum</taxon>
    </lineage>
</organism>
<reference evidence="2 3" key="1">
    <citation type="submission" date="2020-06" db="EMBL/GenBank/DDBJ databases">
        <title>NJ-3-1, isolated from saline soil.</title>
        <authorList>
            <person name="Cui H.L."/>
            <person name="Shi X."/>
        </authorList>
    </citation>
    <scope>NUCLEOTIDE SEQUENCE [LARGE SCALE GENOMIC DNA]</scope>
    <source>
        <strain evidence="2 3">NJ-3-1</strain>
    </source>
</reference>
<keyword evidence="3" id="KW-1185">Reference proteome</keyword>
<dbReference type="Proteomes" id="UP000509626">
    <property type="component" value="Chromosome"/>
</dbReference>
<dbReference type="AlphaFoldDB" id="A0A7D5LAF4"/>
<evidence type="ECO:0000313" key="2">
    <source>
        <dbReference type="EMBL" id="QLG61868.1"/>
    </source>
</evidence>
<accession>A0A7D5LAF4</accession>
<name>A0A7D5LAF4_9EURY</name>